<feature type="disulfide bond" evidence="9">
    <location>
        <begin position="565"/>
        <end position="570"/>
    </location>
</feature>
<accession>A0A182WW07</accession>
<name>A0A182WW07_ANOQN</name>
<dbReference type="FunFam" id="4.10.70.10:FF:000001">
    <property type="entry name" value="Disintegrin and metalloproteinase domain-containing protein 22"/>
    <property type="match status" value="1"/>
</dbReference>
<feature type="compositionally biased region" description="Basic and acidic residues" evidence="10">
    <location>
        <begin position="1403"/>
        <end position="1412"/>
    </location>
</feature>
<feature type="binding site" evidence="9">
    <location>
        <position position="552"/>
    </location>
    <ligand>
        <name>Zn(2+)</name>
        <dbReference type="ChEBI" id="CHEBI:29105"/>
        <note>catalytic</note>
    </ligand>
</feature>
<evidence type="ECO:0000256" key="4">
    <source>
        <dbReference type="ARBA" id="ARBA00023049"/>
    </source>
</evidence>
<feature type="compositionally biased region" description="Polar residues" evidence="10">
    <location>
        <begin position="1077"/>
        <end position="1091"/>
    </location>
</feature>
<dbReference type="SUPFAM" id="SSF55486">
    <property type="entry name" value="Metalloproteases ('zincins'), catalytic domain"/>
    <property type="match status" value="1"/>
</dbReference>
<evidence type="ECO:0000259" key="12">
    <source>
        <dbReference type="PROSITE" id="PS50026"/>
    </source>
</evidence>
<feature type="compositionally biased region" description="Polar residues" evidence="10">
    <location>
        <begin position="1186"/>
        <end position="1199"/>
    </location>
</feature>
<feature type="compositionally biased region" description="Basic and acidic residues" evidence="10">
    <location>
        <begin position="1313"/>
        <end position="1323"/>
    </location>
</feature>
<dbReference type="InterPro" id="IPR036436">
    <property type="entry name" value="Disintegrin_dom_sf"/>
</dbReference>
<dbReference type="PROSITE" id="PS50214">
    <property type="entry name" value="DISINTEGRIN_2"/>
    <property type="match status" value="1"/>
</dbReference>
<feature type="compositionally biased region" description="Basic and acidic residues" evidence="10">
    <location>
        <begin position="1227"/>
        <end position="1251"/>
    </location>
</feature>
<organism evidence="15 16">
    <name type="scientific">Anopheles quadriannulatus</name>
    <name type="common">Mosquito</name>
    <dbReference type="NCBI Taxonomy" id="34691"/>
    <lineage>
        <taxon>Eukaryota</taxon>
        <taxon>Metazoa</taxon>
        <taxon>Ecdysozoa</taxon>
        <taxon>Arthropoda</taxon>
        <taxon>Hexapoda</taxon>
        <taxon>Insecta</taxon>
        <taxon>Pterygota</taxon>
        <taxon>Neoptera</taxon>
        <taxon>Endopterygota</taxon>
        <taxon>Diptera</taxon>
        <taxon>Nematocera</taxon>
        <taxon>Culicoidea</taxon>
        <taxon>Culicidae</taxon>
        <taxon>Anophelinae</taxon>
        <taxon>Anopheles</taxon>
    </lineage>
</organism>
<feature type="region of interest" description="Disordered" evidence="10">
    <location>
        <begin position="1679"/>
        <end position="1787"/>
    </location>
</feature>
<feature type="transmembrane region" description="Helical" evidence="11">
    <location>
        <begin position="135"/>
        <end position="155"/>
    </location>
</feature>
<feature type="compositionally biased region" description="Polar residues" evidence="10">
    <location>
        <begin position="958"/>
        <end position="967"/>
    </location>
</feature>
<evidence type="ECO:0000256" key="3">
    <source>
        <dbReference type="ARBA" id="ARBA00022989"/>
    </source>
</evidence>
<keyword evidence="4" id="KW-0645">Protease</keyword>
<keyword evidence="3 11" id="KW-1133">Transmembrane helix</keyword>
<reference evidence="15" key="1">
    <citation type="submission" date="2020-05" db="UniProtKB">
        <authorList>
            <consortium name="EnsemblMetazoa"/>
        </authorList>
    </citation>
    <scope>IDENTIFICATION</scope>
    <source>
        <strain evidence="15">SANGQUA</strain>
    </source>
</reference>
<feature type="disulfide bond" evidence="8">
    <location>
        <begin position="874"/>
        <end position="883"/>
    </location>
</feature>
<evidence type="ECO:0000259" key="14">
    <source>
        <dbReference type="PROSITE" id="PS50215"/>
    </source>
</evidence>
<keyword evidence="4" id="KW-0482">Metalloprotease</keyword>
<dbReference type="SUPFAM" id="SSF57552">
    <property type="entry name" value="Blood coagulation inhibitor (disintegrin)"/>
    <property type="match status" value="1"/>
</dbReference>
<dbReference type="PANTHER" id="PTHR11905:SF159">
    <property type="entry name" value="ADAM METALLOPROTEASE"/>
    <property type="match status" value="1"/>
</dbReference>
<feature type="region of interest" description="Disordered" evidence="10">
    <location>
        <begin position="1176"/>
        <end position="1199"/>
    </location>
</feature>
<feature type="compositionally biased region" description="Low complexity" evidence="10">
    <location>
        <begin position="1728"/>
        <end position="1755"/>
    </location>
</feature>
<feature type="binding site" evidence="9">
    <location>
        <position position="548"/>
    </location>
    <ligand>
        <name>Zn(2+)</name>
        <dbReference type="ChEBI" id="CHEBI:29105"/>
        <note>catalytic</note>
    </ligand>
</feature>
<dbReference type="Pfam" id="PF01421">
    <property type="entry name" value="Reprolysin"/>
    <property type="match status" value="1"/>
</dbReference>
<feature type="compositionally biased region" description="Low complexity" evidence="10">
    <location>
        <begin position="1486"/>
        <end position="1513"/>
    </location>
</feature>
<feature type="compositionally biased region" description="Polar residues" evidence="10">
    <location>
        <begin position="1701"/>
        <end position="1727"/>
    </location>
</feature>
<evidence type="ECO:0000256" key="11">
    <source>
        <dbReference type="SAM" id="Phobius"/>
    </source>
</evidence>
<dbReference type="Pfam" id="PF01562">
    <property type="entry name" value="Pep_M12B_propep"/>
    <property type="match status" value="1"/>
</dbReference>
<feature type="region of interest" description="Disordered" evidence="10">
    <location>
        <begin position="1211"/>
        <end position="1455"/>
    </location>
</feature>
<evidence type="ECO:0000256" key="8">
    <source>
        <dbReference type="PROSITE-ProRule" id="PRU00076"/>
    </source>
</evidence>
<dbReference type="InterPro" id="IPR002870">
    <property type="entry name" value="Peptidase_M12B_N"/>
</dbReference>
<dbReference type="PROSITE" id="PS50215">
    <property type="entry name" value="ADAM_MEPRO"/>
    <property type="match status" value="1"/>
</dbReference>
<feature type="disulfide bond" evidence="9">
    <location>
        <begin position="523"/>
        <end position="603"/>
    </location>
</feature>
<dbReference type="STRING" id="34691.A0A182WW07"/>
<dbReference type="InterPro" id="IPR001762">
    <property type="entry name" value="Disintegrin_dom"/>
</dbReference>
<keyword evidence="5 11" id="KW-0472">Membrane</keyword>
<keyword evidence="4" id="KW-0378">Hydrolase</keyword>
<dbReference type="GO" id="GO:0004222">
    <property type="term" value="F:metalloendopeptidase activity"/>
    <property type="evidence" value="ECO:0007669"/>
    <property type="project" value="InterPro"/>
</dbReference>
<feature type="compositionally biased region" description="Low complexity" evidence="10">
    <location>
        <begin position="1679"/>
        <end position="1700"/>
    </location>
</feature>
<dbReference type="GO" id="GO:0006509">
    <property type="term" value="P:membrane protein ectodomain proteolysis"/>
    <property type="evidence" value="ECO:0007669"/>
    <property type="project" value="TreeGrafter"/>
</dbReference>
<proteinExistence type="predicted"/>
<dbReference type="Gene3D" id="2.10.25.10">
    <property type="entry name" value="Laminin"/>
    <property type="match status" value="1"/>
</dbReference>
<feature type="compositionally biased region" description="Polar residues" evidence="10">
    <location>
        <begin position="1418"/>
        <end position="1427"/>
    </location>
</feature>
<comment type="subcellular location">
    <subcellularLocation>
        <location evidence="1">Membrane</location>
        <topology evidence="1">Single-pass membrane protein</topology>
    </subcellularLocation>
</comment>
<dbReference type="SMART" id="SM00050">
    <property type="entry name" value="DISIN"/>
    <property type="match status" value="1"/>
</dbReference>
<dbReference type="InterPro" id="IPR024079">
    <property type="entry name" value="MetalloPept_cat_dom_sf"/>
</dbReference>
<dbReference type="CDD" id="cd04269">
    <property type="entry name" value="ZnMc_adamalysin_II_like"/>
    <property type="match status" value="1"/>
</dbReference>
<evidence type="ECO:0000256" key="6">
    <source>
        <dbReference type="ARBA" id="ARBA00023157"/>
    </source>
</evidence>
<dbReference type="GO" id="GO:0046872">
    <property type="term" value="F:metal ion binding"/>
    <property type="evidence" value="ECO:0007669"/>
    <property type="project" value="UniProtKB-KW"/>
</dbReference>
<feature type="compositionally biased region" description="Low complexity" evidence="10">
    <location>
        <begin position="1442"/>
        <end position="1455"/>
    </location>
</feature>
<dbReference type="Gene3D" id="4.10.70.10">
    <property type="entry name" value="Disintegrin domain"/>
    <property type="match status" value="1"/>
</dbReference>
<dbReference type="PROSITE" id="PS01186">
    <property type="entry name" value="EGF_2"/>
    <property type="match status" value="1"/>
</dbReference>
<feature type="disulfide bond" evidence="8">
    <location>
        <begin position="856"/>
        <end position="866"/>
    </location>
</feature>
<dbReference type="Proteomes" id="UP000076407">
    <property type="component" value="Unassembled WGS sequence"/>
</dbReference>
<feature type="region of interest" description="Disordered" evidence="10">
    <location>
        <begin position="940"/>
        <end position="980"/>
    </location>
</feature>
<feature type="transmembrane region" description="Helical" evidence="11">
    <location>
        <begin position="909"/>
        <end position="931"/>
    </location>
</feature>
<feature type="compositionally biased region" description="Low complexity" evidence="10">
    <location>
        <begin position="1638"/>
        <end position="1650"/>
    </location>
</feature>
<feature type="region of interest" description="Disordered" evidence="10">
    <location>
        <begin position="1628"/>
        <end position="1657"/>
    </location>
</feature>
<evidence type="ECO:0000256" key="10">
    <source>
        <dbReference type="SAM" id="MobiDB-lite"/>
    </source>
</evidence>
<keyword evidence="6 8" id="KW-1015">Disulfide bond</keyword>
<evidence type="ECO:0000313" key="15">
    <source>
        <dbReference type="EnsemblMetazoa" id="AQUA001713-PA"/>
    </source>
</evidence>
<feature type="domain" description="EGF-like" evidence="12">
    <location>
        <begin position="852"/>
        <end position="884"/>
    </location>
</feature>
<dbReference type="PROSITE" id="PS50026">
    <property type="entry name" value="EGF_3"/>
    <property type="match status" value="1"/>
</dbReference>
<protein>
    <recommendedName>
        <fullName evidence="17">Disintegrin and metalloproteinase domain-containing protein 12</fullName>
    </recommendedName>
</protein>
<sequence>MRLPVCVQWVQFRENTMDTDRCSVRAAYSRMGSSRRTAACYSESRCTPKQAQLEVGLSVKPCRRPPLAGQQQQRPTGDEDERRRKRRKCCTIYLRQRSERTQRINPQAYGIAMETGKRGLLYSPPQRKIVHRRSALVSACCVGLVLLHLVSLAAATPLSIKPDHHYWQPVASAGRAMVQENFGTDDQRFHPSKEFSHYGRIVPQLRHGRHKRSLTNTREENGLHASHLTLSYTLNEADVILDLQLNKRLIPDGHFLSYQLPNGTGKHVIRYNRPEEVDLCHYQGKIRGKPDSSAAISTCGETEGIRGIIIDTDDTYYIESPLTSANAAQGNDKTASINLGEHFIYRHADLVPAGPNGDGHRCGYEGGHINATHDPELYQQHMAAPRREKRATSSGSSSPKIRGPYNANKYSSYVELVIVVDNKMFKTMRENFKTVQQYCKDITNIINALYEPLNIFVGLVGVVVWNEGDEIELSKDGEVTLKNFLHYRKKTLIKDHPNDNAQLFTKEHFDGGVVGKALKGPICTYEFSGGVEMYHSEIIGVQATTVAHEMGHNFGMEHDTADCECPEERCIMSASSSSIAPKHWSRCSIDQLSLAFHHGMNYCLMNKPESLFDSPVCGNGFVEAGEQCDCGLPDYCDNSCCDPRTCMLHSNASCATGECCDLRTCKPMIGGTVCRQADGECDLPEYCSGESEYCPGDVFKRDTEVCDGGKAFCYRGTCRSQNDQCRLLWGPTGKSSEQCYAKNEDGSRHGNCGYNRVKNEYVKCDSADVHCGMLHCRHLNERLEFGMESVAILSHSFMTYNGSVIPCRTAIVDLGLQKVDPGLTPDGAKCGEGKMCLNQMCMSVEKLRASGSGAACPENCNGNGVCNSEGHCHCDLGFAPPLCNLDGFGGSLDSGPASDPNAMVAFRRMMYIFFCGVVPVCTIFAFVVYYIRNGQSFNGKRKPPPNTLTTHIKPDGSHSASSTHTMLPSSPNSPDSDMNAALLRPSSTISTTVAPNESDFVANNNMFGKFKGFTLQPLPQSTVGDGATAVHKKTPKVAFVQPVAKCSEDTTSNAVPTRAAPPVPVPLKMLARDSSNDRSTSSLDNVASSYNKPAGNGAPFSQARINGCKLANHEHQLDTSSAPALPPMNPGSTARPIISSPILESSTARDLVVAGVKGQKAASNVPIRPAPMLPPVPATGDVAASNAASTGTPSETSSTLSAEVLINPMSKDKKAKESKLNRITSYLKKEEKPPKPEPKQLKVIDKEKLRNIDISAPIPIDQNNPELAKSMPRLADGANDEKQPTAVAASVQRAKSMRDPPESTVGNVQRKVRIVDDRSDRSESGSIGSGTSGKKGPGTALKRPQSMVGTRPTIPPPRPPVPGAAVQTTASMKIPGLPGYQNPVPSKSVRIVAPAGSGGGANERSEYDDCRDSGNGTGQSSLGSDNIYSVIDESPSPPSILSPPAISSGGSSESMGLLGEIVNEIESRNGDSVYIASTLRRGEGGSSSRKSSSTASQLTTAVVAPTGPTATLASPELEDDEPTYVNTSEIIDDDDDFDATDDDDLDDEHPVPNRNSGLSTTSSGYLRPSAINSTPIARITPSTGNGTGTEKAAPASGVSSFKSTAPSYATTRATNGTGSVLNQLKFQGPAAKDAPKKATGSAATANGTNGQSSYKPYHSVLTNNARAGSVVAAAKAKIAAEKSSSTTPATTTTNNTTTKKLPSQANASVRTRTPSPRGSIANGSLPNGTVPGKGTATTTTAGTKPKTAAKPTAATIGNGKLLTAAARPGPGKVSNVASLQQKFESKK</sequence>
<keyword evidence="8" id="KW-0245">EGF-like domain</keyword>
<evidence type="ECO:0000259" key="13">
    <source>
        <dbReference type="PROSITE" id="PS50214"/>
    </source>
</evidence>
<feature type="active site" evidence="9">
    <location>
        <position position="549"/>
    </location>
</feature>
<feature type="compositionally biased region" description="Gly residues" evidence="10">
    <location>
        <begin position="1327"/>
        <end position="1336"/>
    </location>
</feature>
<feature type="region of interest" description="Disordered" evidence="10">
    <location>
        <begin position="1479"/>
        <end position="1603"/>
    </location>
</feature>
<dbReference type="GO" id="GO:0016020">
    <property type="term" value="C:membrane"/>
    <property type="evidence" value="ECO:0007669"/>
    <property type="project" value="UniProtKB-SubCell"/>
</dbReference>
<evidence type="ECO:0008006" key="17">
    <source>
        <dbReference type="Google" id="ProtNLM"/>
    </source>
</evidence>
<dbReference type="PANTHER" id="PTHR11905">
    <property type="entry name" value="ADAM A DISINTEGRIN AND METALLOPROTEASE DOMAIN"/>
    <property type="match status" value="1"/>
</dbReference>
<comment type="caution">
    <text evidence="8">Lacks conserved residue(s) required for the propagation of feature annotation.</text>
</comment>
<dbReference type="Gene3D" id="3.40.390.10">
    <property type="entry name" value="Collagenase (Catalytic Domain)"/>
    <property type="match status" value="1"/>
</dbReference>
<dbReference type="FunFam" id="3.40.390.10:FF:000002">
    <property type="entry name" value="Disintegrin and metalloproteinase domain-containing protein 22"/>
    <property type="match status" value="1"/>
</dbReference>
<feature type="compositionally biased region" description="Polar residues" evidence="10">
    <location>
        <begin position="1775"/>
        <end position="1787"/>
    </location>
</feature>
<evidence type="ECO:0000256" key="1">
    <source>
        <dbReference type="ARBA" id="ARBA00004167"/>
    </source>
</evidence>
<dbReference type="InterPro" id="IPR001590">
    <property type="entry name" value="Peptidase_M12B"/>
</dbReference>
<feature type="region of interest" description="Disordered" evidence="10">
    <location>
        <begin position="1073"/>
        <end position="1098"/>
    </location>
</feature>
<keyword evidence="9" id="KW-0862">Zinc</keyword>
<feature type="domain" description="Peptidase M12B" evidence="14">
    <location>
        <begin position="412"/>
        <end position="608"/>
    </location>
</feature>
<feature type="compositionally biased region" description="Polar residues" evidence="10">
    <location>
        <begin position="1553"/>
        <end position="1584"/>
    </location>
</feature>
<feature type="region of interest" description="Disordered" evidence="10">
    <location>
        <begin position="62"/>
        <end position="85"/>
    </location>
</feature>
<evidence type="ECO:0000256" key="9">
    <source>
        <dbReference type="PROSITE-ProRule" id="PRU00276"/>
    </source>
</evidence>
<feature type="region of interest" description="Disordered" evidence="10">
    <location>
        <begin position="382"/>
        <end position="402"/>
    </location>
</feature>
<dbReference type="InterPro" id="IPR034027">
    <property type="entry name" value="Reprolysin_adamalysin"/>
</dbReference>
<dbReference type="EnsemblMetazoa" id="AQUA001713-RA">
    <property type="protein sequence ID" value="AQUA001713-PA"/>
    <property type="gene ID" value="AQUA001713"/>
</dbReference>
<feature type="domain" description="Disintegrin" evidence="13">
    <location>
        <begin position="614"/>
        <end position="702"/>
    </location>
</feature>
<evidence type="ECO:0000256" key="7">
    <source>
        <dbReference type="PROSITE-ProRule" id="PRU00068"/>
    </source>
</evidence>
<feature type="disulfide bond" evidence="7">
    <location>
        <begin position="674"/>
        <end position="694"/>
    </location>
</feature>
<evidence type="ECO:0000256" key="2">
    <source>
        <dbReference type="ARBA" id="ARBA00022692"/>
    </source>
</evidence>
<evidence type="ECO:0000313" key="16">
    <source>
        <dbReference type="Proteomes" id="UP000076407"/>
    </source>
</evidence>
<keyword evidence="16" id="KW-1185">Reference proteome</keyword>
<feature type="compositionally biased region" description="Low complexity" evidence="10">
    <location>
        <begin position="968"/>
        <end position="977"/>
    </location>
</feature>
<dbReference type="InterPro" id="IPR000742">
    <property type="entry name" value="EGF"/>
</dbReference>
<dbReference type="InterPro" id="IPR006586">
    <property type="entry name" value="ADAM_Cys-rich"/>
</dbReference>
<feature type="compositionally biased region" description="Basic and acidic residues" evidence="10">
    <location>
        <begin position="1211"/>
        <end position="1220"/>
    </location>
</feature>
<evidence type="ECO:0000256" key="5">
    <source>
        <dbReference type="ARBA" id="ARBA00023136"/>
    </source>
</evidence>
<feature type="compositionally biased region" description="Acidic residues" evidence="10">
    <location>
        <begin position="1530"/>
        <end position="1547"/>
    </location>
</feature>
<dbReference type="Pfam" id="PF00200">
    <property type="entry name" value="Disintegrin"/>
    <property type="match status" value="1"/>
</dbReference>
<feature type="disulfide bond" evidence="9">
    <location>
        <begin position="563"/>
        <end position="587"/>
    </location>
</feature>
<dbReference type="VEuPathDB" id="VectorBase:AQUA001713"/>
<dbReference type="SMART" id="SM00608">
    <property type="entry name" value="ACR"/>
    <property type="match status" value="1"/>
</dbReference>
<keyword evidence="2 11" id="KW-0812">Transmembrane</keyword>
<feature type="binding site" evidence="9">
    <location>
        <position position="558"/>
    </location>
    <ligand>
        <name>Zn(2+)</name>
        <dbReference type="ChEBI" id="CHEBI:29105"/>
        <note>catalytic</note>
    </ligand>
</feature>
<feature type="compositionally biased region" description="Pro residues" evidence="10">
    <location>
        <begin position="1353"/>
        <end position="1362"/>
    </location>
</feature>
<keyword evidence="9" id="KW-0479">Metal-binding</keyword>
<dbReference type="Pfam" id="PF08516">
    <property type="entry name" value="ADAM_CR"/>
    <property type="match status" value="1"/>
</dbReference>